<gene>
    <name evidence="2" type="ORF">OM076_40220</name>
</gene>
<dbReference type="EMBL" id="JAPDOD010000069">
    <property type="protein sequence ID" value="MDA0166559.1"/>
    <property type="molecule type" value="Genomic_DNA"/>
</dbReference>
<dbReference type="Gene3D" id="1.10.10.2910">
    <property type="match status" value="1"/>
</dbReference>
<name>A0A9X3S573_9ACTN</name>
<reference evidence="2" key="1">
    <citation type="submission" date="2022-10" db="EMBL/GenBank/DDBJ databases">
        <title>The WGS of Solirubrobacter ginsenosidimutans DSM 21036.</title>
        <authorList>
            <person name="Jiang Z."/>
        </authorList>
    </citation>
    <scope>NUCLEOTIDE SEQUENCE</scope>
    <source>
        <strain evidence="2">DSM 21036</strain>
    </source>
</reference>
<dbReference type="RefSeq" id="WP_270045817.1">
    <property type="nucleotide sequence ID" value="NZ_JAPDOD010000069.1"/>
</dbReference>
<dbReference type="Pfam" id="PF06114">
    <property type="entry name" value="Peptidase_M78"/>
    <property type="match status" value="1"/>
</dbReference>
<keyword evidence="3" id="KW-1185">Reference proteome</keyword>
<evidence type="ECO:0000313" key="3">
    <source>
        <dbReference type="Proteomes" id="UP001149140"/>
    </source>
</evidence>
<proteinExistence type="predicted"/>
<dbReference type="InterPro" id="IPR010359">
    <property type="entry name" value="IrrE_HExxH"/>
</dbReference>
<dbReference type="InterPro" id="IPR052345">
    <property type="entry name" value="Rad_response_metalloprotease"/>
</dbReference>
<dbReference type="Proteomes" id="UP001149140">
    <property type="component" value="Unassembled WGS sequence"/>
</dbReference>
<accession>A0A9X3S573</accession>
<evidence type="ECO:0000313" key="2">
    <source>
        <dbReference type="EMBL" id="MDA0166559.1"/>
    </source>
</evidence>
<organism evidence="2 3">
    <name type="scientific">Solirubrobacter ginsenosidimutans</name>
    <dbReference type="NCBI Taxonomy" id="490573"/>
    <lineage>
        <taxon>Bacteria</taxon>
        <taxon>Bacillati</taxon>
        <taxon>Actinomycetota</taxon>
        <taxon>Thermoleophilia</taxon>
        <taxon>Solirubrobacterales</taxon>
        <taxon>Solirubrobacteraceae</taxon>
        <taxon>Solirubrobacter</taxon>
    </lineage>
</organism>
<dbReference type="PANTHER" id="PTHR43236:SF1">
    <property type="entry name" value="BLL7220 PROTEIN"/>
    <property type="match status" value="1"/>
</dbReference>
<sequence length="190" mass="20605">MKDVEERAEAVLAGLPSYVWDGERLPVPVEDIANSGFGLLVRDVEDLGTAPGAPVLRDGQSLSGLLLPARGEIWVNAAEARQWPPRRRFTIGHELGHWVMHRTGQQALFCRRSKVDETVTLPARDSAAATSGTAVARDIEEEASAFAAALLMPQWLFVREHARCDGDVATLCAAFGSSIAATERRIASLF</sequence>
<comment type="caution">
    <text evidence="2">The sequence shown here is derived from an EMBL/GenBank/DDBJ whole genome shotgun (WGS) entry which is preliminary data.</text>
</comment>
<feature type="domain" description="IrrE N-terminal-like" evidence="1">
    <location>
        <begin position="81"/>
        <end position="186"/>
    </location>
</feature>
<dbReference type="PANTHER" id="PTHR43236">
    <property type="entry name" value="ANTITOXIN HIGA1"/>
    <property type="match status" value="1"/>
</dbReference>
<evidence type="ECO:0000259" key="1">
    <source>
        <dbReference type="Pfam" id="PF06114"/>
    </source>
</evidence>
<protein>
    <submittedName>
        <fullName evidence="2">ImmA/IrrE family metallo-endopeptidase</fullName>
    </submittedName>
</protein>
<dbReference type="AlphaFoldDB" id="A0A9X3S573"/>